<feature type="transmembrane region" description="Helical" evidence="7">
    <location>
        <begin position="261"/>
        <end position="283"/>
    </location>
</feature>
<evidence type="ECO:0000256" key="1">
    <source>
        <dbReference type="ARBA" id="ARBA00004651"/>
    </source>
</evidence>
<accession>A0ABY7ZQF1</accession>
<feature type="transmembrane region" description="Helical" evidence="7">
    <location>
        <begin position="200"/>
        <end position="221"/>
    </location>
</feature>
<comment type="subcellular location">
    <subcellularLocation>
        <location evidence="1 7">Cell membrane</location>
        <topology evidence="1 7">Multi-pass membrane protein</topology>
    </subcellularLocation>
</comment>
<evidence type="ECO:0000256" key="4">
    <source>
        <dbReference type="ARBA" id="ARBA00022692"/>
    </source>
</evidence>
<dbReference type="Gene3D" id="1.10.3720.10">
    <property type="entry name" value="MetI-like"/>
    <property type="match status" value="1"/>
</dbReference>
<keyword evidence="6 7" id="KW-0472">Membrane</keyword>
<evidence type="ECO:0000313" key="9">
    <source>
        <dbReference type="EMBL" id="WDZ85249.1"/>
    </source>
</evidence>
<protein>
    <submittedName>
        <fullName evidence="9">ABC transporter permease</fullName>
    </submittedName>
</protein>
<dbReference type="InterPro" id="IPR035906">
    <property type="entry name" value="MetI-like_sf"/>
</dbReference>
<dbReference type="Proteomes" id="UP001219605">
    <property type="component" value="Chromosome"/>
</dbReference>
<keyword evidence="10" id="KW-1185">Reference proteome</keyword>
<evidence type="ECO:0000256" key="2">
    <source>
        <dbReference type="ARBA" id="ARBA00022448"/>
    </source>
</evidence>
<evidence type="ECO:0000256" key="6">
    <source>
        <dbReference type="ARBA" id="ARBA00023136"/>
    </source>
</evidence>
<evidence type="ECO:0000256" key="3">
    <source>
        <dbReference type="ARBA" id="ARBA00022475"/>
    </source>
</evidence>
<gene>
    <name evidence="9" type="ORF">PVK37_01925</name>
</gene>
<dbReference type="Pfam" id="PF00528">
    <property type="entry name" value="BPD_transp_1"/>
    <property type="match status" value="1"/>
</dbReference>
<keyword evidence="5 7" id="KW-1133">Transmembrane helix</keyword>
<reference evidence="9 10" key="1">
    <citation type="submission" date="2023-02" db="EMBL/GenBank/DDBJ databases">
        <authorList>
            <person name="Mo P."/>
        </authorList>
    </citation>
    <scope>NUCLEOTIDE SEQUENCE [LARGE SCALE GENOMIC DNA]</scope>
    <source>
        <strain evidence="9 10">HUAS 3</strain>
    </source>
</reference>
<evidence type="ECO:0000256" key="5">
    <source>
        <dbReference type="ARBA" id="ARBA00022989"/>
    </source>
</evidence>
<proteinExistence type="inferred from homology"/>
<keyword evidence="2 7" id="KW-0813">Transport</keyword>
<dbReference type="PANTHER" id="PTHR43163">
    <property type="entry name" value="DIPEPTIDE TRANSPORT SYSTEM PERMEASE PROTEIN DPPB-RELATED"/>
    <property type="match status" value="1"/>
</dbReference>
<dbReference type="PROSITE" id="PS50928">
    <property type="entry name" value="ABC_TM1"/>
    <property type="match status" value="1"/>
</dbReference>
<dbReference type="PANTHER" id="PTHR43163:SF7">
    <property type="entry name" value="DIPEPTIDE-TRANSPORT INTEGRAL MEMBRANE PROTEIN ABC TRANSPORTER DPPB-RELATED"/>
    <property type="match status" value="1"/>
</dbReference>
<keyword evidence="3" id="KW-1003">Cell membrane</keyword>
<keyword evidence="4 7" id="KW-0812">Transmembrane</keyword>
<evidence type="ECO:0000313" key="10">
    <source>
        <dbReference type="Proteomes" id="UP001219605"/>
    </source>
</evidence>
<feature type="transmembrane region" description="Helical" evidence="7">
    <location>
        <begin position="146"/>
        <end position="167"/>
    </location>
</feature>
<name>A0ABY7ZQF1_9ACTN</name>
<sequence length="336" mass="36451">MGRYVVRRLLQFIPTVLGTMFLLHYLTSLAVQFSGNPVRALFGDRTPPESVLNALTQRLGYDDPCLDQRGNPCFGLFLNRMEGIFLNFDFGVNLRQREVTDLVADAVPFTLKLVVIAIVFEAVVGIAAGVLAGLRGGSFADYLVKISTVFLISVPIFVLGVLVRQYVGVQFGNTLREQSWVPEVIADGVFSPGFKPDYPWASLVIPGLVLGAISLATTARLTRTSIMENIRADFVRTAKAKGLANKRVIGVHTLRNSLIPVITYLGVDIGGLLGGAVVTETIFNIPGIGRLVTQAARTGESSVVVGVVTMLALVFLIANLLVDILYAVLDPRIRYE</sequence>
<dbReference type="SUPFAM" id="SSF161098">
    <property type="entry name" value="MetI-like"/>
    <property type="match status" value="1"/>
</dbReference>
<dbReference type="CDD" id="cd06261">
    <property type="entry name" value="TM_PBP2"/>
    <property type="match status" value="1"/>
</dbReference>
<dbReference type="EMBL" id="CP118615">
    <property type="protein sequence ID" value="WDZ85249.1"/>
    <property type="molecule type" value="Genomic_DNA"/>
</dbReference>
<evidence type="ECO:0000259" key="8">
    <source>
        <dbReference type="PROSITE" id="PS50928"/>
    </source>
</evidence>
<dbReference type="RefSeq" id="WP_275031946.1">
    <property type="nucleotide sequence ID" value="NZ_CP118615.1"/>
</dbReference>
<dbReference type="InterPro" id="IPR000515">
    <property type="entry name" value="MetI-like"/>
</dbReference>
<evidence type="ECO:0000256" key="7">
    <source>
        <dbReference type="RuleBase" id="RU363032"/>
    </source>
</evidence>
<comment type="similarity">
    <text evidence="7">Belongs to the binding-protein-dependent transport system permease family.</text>
</comment>
<feature type="transmembrane region" description="Helical" evidence="7">
    <location>
        <begin position="12"/>
        <end position="33"/>
    </location>
</feature>
<organism evidence="9 10">
    <name type="scientific">Micromonospora cathayae</name>
    <dbReference type="NCBI Taxonomy" id="3028804"/>
    <lineage>
        <taxon>Bacteria</taxon>
        <taxon>Bacillati</taxon>
        <taxon>Actinomycetota</taxon>
        <taxon>Actinomycetes</taxon>
        <taxon>Micromonosporales</taxon>
        <taxon>Micromonosporaceae</taxon>
        <taxon>Micromonospora</taxon>
    </lineage>
</organism>
<feature type="domain" description="ABC transmembrane type-1" evidence="8">
    <location>
        <begin position="107"/>
        <end position="326"/>
    </location>
</feature>
<feature type="transmembrane region" description="Helical" evidence="7">
    <location>
        <begin position="113"/>
        <end position="134"/>
    </location>
</feature>
<feature type="transmembrane region" description="Helical" evidence="7">
    <location>
        <begin position="303"/>
        <end position="329"/>
    </location>
</feature>